<protein>
    <submittedName>
        <fullName evidence="5">Chordin-like protein 2</fullName>
    </submittedName>
</protein>
<feature type="compositionally biased region" description="Basic and acidic residues" evidence="1">
    <location>
        <begin position="267"/>
        <end position="280"/>
    </location>
</feature>
<feature type="region of interest" description="Disordered" evidence="1">
    <location>
        <begin position="267"/>
        <end position="340"/>
    </location>
</feature>
<keyword evidence="2" id="KW-0732">Signal</keyword>
<dbReference type="Proteomes" id="UP000694888">
    <property type="component" value="Unplaced"/>
</dbReference>
<dbReference type="PROSITE" id="PS01208">
    <property type="entry name" value="VWFC_1"/>
    <property type="match status" value="2"/>
</dbReference>
<feature type="compositionally biased region" description="Basic residues" evidence="1">
    <location>
        <begin position="281"/>
        <end position="299"/>
    </location>
</feature>
<feature type="compositionally biased region" description="Basic residues" evidence="1">
    <location>
        <begin position="310"/>
        <end position="329"/>
    </location>
</feature>
<dbReference type="InterPro" id="IPR045717">
    <property type="entry name" value="CHRDL1/2"/>
</dbReference>
<gene>
    <name evidence="5" type="primary">LOC101852529</name>
</gene>
<keyword evidence="4" id="KW-1185">Reference proteome</keyword>
<feature type="signal peptide" evidence="2">
    <location>
        <begin position="1"/>
        <end position="23"/>
    </location>
</feature>
<dbReference type="RefSeq" id="XP_012945927.1">
    <property type="nucleotide sequence ID" value="XM_013090473.2"/>
</dbReference>
<evidence type="ECO:0000313" key="5">
    <source>
        <dbReference type="RefSeq" id="XP_012945927.1"/>
    </source>
</evidence>
<dbReference type="Pfam" id="PF00093">
    <property type="entry name" value="VWC"/>
    <property type="match status" value="2"/>
</dbReference>
<dbReference type="PANTHER" id="PTHR46303">
    <property type="entry name" value="VWFC DOMAIN-CONTAINING PROTEIN"/>
    <property type="match status" value="1"/>
</dbReference>
<dbReference type="InterPro" id="IPR001007">
    <property type="entry name" value="VWF_dom"/>
</dbReference>
<dbReference type="SUPFAM" id="SSF57603">
    <property type="entry name" value="FnI-like domain"/>
    <property type="match status" value="3"/>
</dbReference>
<feature type="domain" description="VWFC" evidence="3">
    <location>
        <begin position="207"/>
        <end position="274"/>
    </location>
</feature>
<reference evidence="5" key="1">
    <citation type="submission" date="2025-08" db="UniProtKB">
        <authorList>
            <consortium name="RefSeq"/>
        </authorList>
    </citation>
    <scope>IDENTIFICATION</scope>
</reference>
<name>A0ABM1AE29_APLCA</name>
<evidence type="ECO:0000259" key="3">
    <source>
        <dbReference type="PROSITE" id="PS50184"/>
    </source>
</evidence>
<evidence type="ECO:0000256" key="2">
    <source>
        <dbReference type="SAM" id="SignalP"/>
    </source>
</evidence>
<evidence type="ECO:0000313" key="4">
    <source>
        <dbReference type="Proteomes" id="UP000694888"/>
    </source>
</evidence>
<dbReference type="SMART" id="SM00214">
    <property type="entry name" value="VWC"/>
    <property type="match status" value="3"/>
</dbReference>
<dbReference type="PROSITE" id="PS50184">
    <property type="entry name" value="VWFC_2"/>
    <property type="match status" value="2"/>
</dbReference>
<organism evidence="4 5">
    <name type="scientific">Aplysia californica</name>
    <name type="common">California sea hare</name>
    <dbReference type="NCBI Taxonomy" id="6500"/>
    <lineage>
        <taxon>Eukaryota</taxon>
        <taxon>Metazoa</taxon>
        <taxon>Spiralia</taxon>
        <taxon>Lophotrochozoa</taxon>
        <taxon>Mollusca</taxon>
        <taxon>Gastropoda</taxon>
        <taxon>Heterobranchia</taxon>
        <taxon>Euthyneura</taxon>
        <taxon>Tectipleura</taxon>
        <taxon>Aplysiida</taxon>
        <taxon>Aplysioidea</taxon>
        <taxon>Aplysiidae</taxon>
        <taxon>Aplysia</taxon>
    </lineage>
</organism>
<dbReference type="Gene3D" id="6.20.200.20">
    <property type="match status" value="3"/>
</dbReference>
<dbReference type="PANTHER" id="PTHR46303:SF1">
    <property type="entry name" value="VWFC DOMAIN-CONTAINING PROTEIN"/>
    <property type="match status" value="1"/>
</dbReference>
<evidence type="ECO:0000256" key="1">
    <source>
        <dbReference type="SAM" id="MobiDB-lite"/>
    </source>
</evidence>
<accession>A0ABM1AE29</accession>
<dbReference type="GeneID" id="101852529"/>
<sequence length="470" mass="53574">MQKMTQMLVYKVLIFVMVYRCSGKPSGGPCVLGGEQYNVGETWHPKEFSSTANSCVHCTCLEGGQINCTGVDCPSPECEVPRFIHGQCCPTCDEFDNITPTVRGDEAGSPETDMPGCDFHGDHYEDGDIFPSNKTAYKPKHDNQCVLCGCYRGEVICHLKTCLPSPRCRRVVRVDDDCCLQCEEESSIDEYFMSIGSDNINHTLDDEDCLSATGRRKNGSTWKPVVGEYGEMHCIVCSCLEGQVDCKRLTCPDVTTLTCRHPRPRQDGCCKECPESDRQRDNRKKKRKKSKKGKKKRRCKSGDDSEGKKNCKRRGKKRKTKRKKNKKSSTSRSSTGDIFTPGMRLDDVFHKLCIPPNVDRLVYHIKGGNFDSVVFDNPKDQTIEHIRWTIRKGRIHDTQRNWVLAPEDFRRNVTVADIVGGVKKKDIKRFMRRFAKREQRCKKRCRRKLIERSVKKIKAKTIDLSRSCGV</sequence>
<feature type="domain" description="VWFC" evidence="3">
    <location>
        <begin position="28"/>
        <end position="93"/>
    </location>
</feature>
<feature type="chain" id="PRO_5046689096" evidence="2">
    <location>
        <begin position="24"/>
        <end position="470"/>
    </location>
</feature>
<proteinExistence type="predicted"/>
<feature type="compositionally biased region" description="Basic and acidic residues" evidence="1">
    <location>
        <begin position="300"/>
        <end position="309"/>
    </location>
</feature>